<dbReference type="InterPro" id="IPR018376">
    <property type="entry name" value="Enoyl-CoA_hyd/isom_CS"/>
</dbReference>
<keyword evidence="5" id="KW-0456">Lyase</keyword>
<dbReference type="FunFam" id="3.90.226.10:FF:000019">
    <property type="entry name" value="Enoyl-CoA hydratase, mitochondrial"/>
    <property type="match status" value="1"/>
</dbReference>
<dbReference type="InterPro" id="IPR014748">
    <property type="entry name" value="Enoyl-CoA_hydra_C"/>
</dbReference>
<proteinExistence type="inferred from homology"/>
<evidence type="ECO:0000256" key="1">
    <source>
        <dbReference type="ARBA" id="ARBA00005254"/>
    </source>
</evidence>
<keyword evidence="4" id="KW-0443">Lipid metabolism</keyword>
<sequence length="261" mass="28467">MPEFIIVEKVGDKKNVGLITLNRPKVLNAINVQLMNELLQTLSEFDNDLSIGCIIITGSEKSFSVGGDIKEQNQQVDGFGQAFNQNLMENWEQVAKTRKPIIAAVNGFAIGGGCLLSMLCDIIYAGEKAQFGLPEVKIGTIPAIGGSQRLPRVVGKSLAMEMCLTGDTISAEVAFRSGLVSKVFPPEKLVEEAIKLGEKIAAQSQLIAIMGKEAVNRAYESTLQEGLHFERRMFCATLPTNDCKEGLTAFIENRKPEWKSS</sequence>
<dbReference type="InterPro" id="IPR029045">
    <property type="entry name" value="ClpP/crotonase-like_dom_sf"/>
</dbReference>
<dbReference type="Proteomes" id="UP000887540">
    <property type="component" value="Unplaced"/>
</dbReference>
<evidence type="ECO:0000313" key="8">
    <source>
        <dbReference type="Proteomes" id="UP000887540"/>
    </source>
</evidence>
<evidence type="ECO:0000256" key="6">
    <source>
        <dbReference type="ARBA" id="ARBA00073937"/>
    </source>
</evidence>
<dbReference type="SUPFAM" id="SSF52096">
    <property type="entry name" value="ClpP/crotonase"/>
    <property type="match status" value="1"/>
</dbReference>
<dbReference type="PANTHER" id="PTHR11941">
    <property type="entry name" value="ENOYL-COA HYDRATASE-RELATED"/>
    <property type="match status" value="1"/>
</dbReference>
<evidence type="ECO:0000256" key="2">
    <source>
        <dbReference type="ARBA" id="ARBA00012076"/>
    </source>
</evidence>
<evidence type="ECO:0000256" key="3">
    <source>
        <dbReference type="ARBA" id="ARBA00022832"/>
    </source>
</evidence>
<dbReference type="Gene3D" id="3.90.226.10">
    <property type="entry name" value="2-enoyl-CoA Hydratase, Chain A, domain 1"/>
    <property type="match status" value="1"/>
</dbReference>
<evidence type="ECO:0000313" key="9">
    <source>
        <dbReference type="WBParaSite" id="ACRNAN_scaffold5058.g12513.t1"/>
    </source>
</evidence>
<dbReference type="FunFam" id="1.10.12.10:FF:000001">
    <property type="entry name" value="Probable enoyl-CoA hydratase, mitochondrial"/>
    <property type="match status" value="1"/>
</dbReference>
<organism evidence="8 9">
    <name type="scientific">Acrobeloides nanus</name>
    <dbReference type="NCBI Taxonomy" id="290746"/>
    <lineage>
        <taxon>Eukaryota</taxon>
        <taxon>Metazoa</taxon>
        <taxon>Ecdysozoa</taxon>
        <taxon>Nematoda</taxon>
        <taxon>Chromadorea</taxon>
        <taxon>Rhabditida</taxon>
        <taxon>Tylenchina</taxon>
        <taxon>Cephalobomorpha</taxon>
        <taxon>Cephaloboidea</taxon>
        <taxon>Cephalobidae</taxon>
        <taxon>Acrobeloides</taxon>
    </lineage>
</organism>
<dbReference type="InterPro" id="IPR001753">
    <property type="entry name" value="Enoyl-CoA_hydra/iso"/>
</dbReference>
<keyword evidence="3" id="KW-0276">Fatty acid metabolism</keyword>
<evidence type="ECO:0000256" key="4">
    <source>
        <dbReference type="ARBA" id="ARBA00023098"/>
    </source>
</evidence>
<dbReference type="CDD" id="cd06558">
    <property type="entry name" value="crotonase-like"/>
    <property type="match status" value="1"/>
</dbReference>
<accession>A0A914E228</accession>
<dbReference type="PROSITE" id="PS00166">
    <property type="entry name" value="ENOYL_COA_HYDRATASE"/>
    <property type="match status" value="1"/>
</dbReference>
<evidence type="ECO:0000256" key="7">
    <source>
        <dbReference type="RuleBase" id="RU003707"/>
    </source>
</evidence>
<evidence type="ECO:0000256" key="5">
    <source>
        <dbReference type="ARBA" id="ARBA00023239"/>
    </source>
</evidence>
<dbReference type="AlphaFoldDB" id="A0A914E228"/>
<dbReference type="EC" id="4.2.1.17" evidence="2"/>
<dbReference type="Gene3D" id="1.10.12.10">
    <property type="entry name" value="Lyase 2-enoyl-coa Hydratase, Chain A, domain 2"/>
    <property type="match status" value="1"/>
</dbReference>
<dbReference type="GO" id="GO:0004300">
    <property type="term" value="F:enoyl-CoA hydratase activity"/>
    <property type="evidence" value="ECO:0007669"/>
    <property type="project" value="UniProtKB-EC"/>
</dbReference>
<dbReference type="WBParaSite" id="ACRNAN_scaffold5058.g12513.t1">
    <property type="protein sequence ID" value="ACRNAN_scaffold5058.g12513.t1"/>
    <property type="gene ID" value="ACRNAN_scaffold5058.g12513"/>
</dbReference>
<dbReference type="GO" id="GO:0005739">
    <property type="term" value="C:mitochondrion"/>
    <property type="evidence" value="ECO:0007669"/>
    <property type="project" value="TreeGrafter"/>
</dbReference>
<reference evidence="9" key="1">
    <citation type="submission" date="2022-11" db="UniProtKB">
        <authorList>
            <consortium name="WormBaseParasite"/>
        </authorList>
    </citation>
    <scope>IDENTIFICATION</scope>
</reference>
<name>A0A914E228_9BILA</name>
<dbReference type="PANTHER" id="PTHR11941:SF54">
    <property type="entry name" value="ENOYL-COA HYDRATASE, MITOCHONDRIAL"/>
    <property type="match status" value="1"/>
</dbReference>
<protein>
    <recommendedName>
        <fullName evidence="6">Probable enoyl-CoA hydratase, mitochondrial</fullName>
        <ecNumber evidence="2">4.2.1.17</ecNumber>
    </recommendedName>
</protein>
<comment type="similarity">
    <text evidence="1 7">Belongs to the enoyl-CoA hydratase/isomerase family.</text>
</comment>
<keyword evidence="8" id="KW-1185">Reference proteome</keyword>
<dbReference type="GO" id="GO:0006635">
    <property type="term" value="P:fatty acid beta-oxidation"/>
    <property type="evidence" value="ECO:0007669"/>
    <property type="project" value="TreeGrafter"/>
</dbReference>
<dbReference type="Pfam" id="PF00378">
    <property type="entry name" value="ECH_1"/>
    <property type="match status" value="1"/>
</dbReference>